<sequence length="1147" mass="126995">MNLTSDDEKRHLSQMKIQSPTAIHLHKDAKAKHGVYPRWHSERRLKDNQGEITQCLEDRSNPLVEVTSYENRAAKCCQRGLLGTISHNKPDSVPLAGNFTPLPNINKLQGQTTSFNKSIHCHSIPFHPSSNSKHSTVITSKARSDHHHHHTPIAPYRRLPLSYRQSAKRIVRKSNRLFDDSLYSNQISPQQQLISAQGNPAQDHHQKQEDQSDSNIIQSEKMNNFNPLCAEIAHLPTIESADEANSPPSTPLTTSSGHHRQSSTFSGRRSSTALSTHADSYRSLKGKGSKSKGSSAWDEEEKQKKSPSKTLSKWKNLGATNRVEKKKVKNDIVLTPKSILNKSVSSIDLSSKEDRGSPVVSPREQGELLRKSGSLSPLNIRTSEPDFFSSSFGNVLQSNASVKSLTSSLTNGVNPSFEIQTRHKEHFPNRSSSMQEGDKAPSDYSWMHGATPPSPRYPQSISSSKKISSTPRGQARVTSGDSSIGSSTIQSVPSSPTQEILWDSKRKMRYQTNSTFSSVSTFSNNSGADFGTSTDNALLQGLQSPIGSLDISSPPSNNKRVSKNIGVQNIRKTATKLQEALRESEEIEEEEEEKETGYNANGTELAYAKSQSSHTSSITASSPSSMVTPPTPTWNNSMPITLEKLQIENSTSSIDTTREHVADDDRPKEKREMAYSPRGEDLEAYNKFLTELQQDFGTADDQEDADTTITAIKQVPILKKARRHRSSTTNKDQLFTTSEKTQIAKPRRSCASLTVDQPIATSSKTSLSSYSDSDEIATNEYDPSQECSSETGSSIVGGIRQRNGYQDGETEDTSATHDEEILQSSVDSSMSYATIDQTTDAQMEILDCRIQSVRRFDMTASVPPSPRMIRCDSQQSLLSQAKAISKEEEDQKRDSLPSISHRTSRTPSETSFNQFGTQPIFARDCRLQSVDVKTGSSEANMAVTLNWTSMIDSSALNTSRPSHIVHGKLQLEESEVERIARAWIDTQLGQMGREQALSSSEGLRRASEKLSLGLTEEEIRKVNQSVLEQRQREILASAYASTLHNRDQIREKMTSERLRNTSTTSSDDSCKQRRRSLHLKPDQLPSPGLFIDTESATLSESILSKGLTSSPSRFHPLISPVSATSSARQSFNSIASYKRLSPKKLRE</sequence>
<proteinExistence type="predicted"/>
<protein>
    <submittedName>
        <fullName evidence="2">Uncharacterized protein</fullName>
    </submittedName>
</protein>
<dbReference type="RefSeq" id="XP_025354607.1">
    <property type="nucleotide sequence ID" value="XM_025500513.1"/>
</dbReference>
<feature type="compositionally biased region" description="Polar residues" evidence="1">
    <location>
        <begin position="781"/>
        <end position="794"/>
    </location>
</feature>
<name>A0A316VFP9_9BASI</name>
<feature type="compositionally biased region" description="Polar residues" evidence="1">
    <location>
        <begin position="128"/>
        <end position="141"/>
    </location>
</feature>
<gene>
    <name evidence="2" type="ORF">FA14DRAFT_174001</name>
</gene>
<feature type="compositionally biased region" description="Basic and acidic residues" evidence="1">
    <location>
        <begin position="1046"/>
        <end position="1059"/>
    </location>
</feature>
<feature type="compositionally biased region" description="Polar residues" evidence="1">
    <location>
        <begin position="897"/>
        <end position="914"/>
    </location>
</feature>
<dbReference type="InParanoid" id="A0A316VFP9"/>
<feature type="region of interest" description="Disordered" evidence="1">
    <location>
        <begin position="762"/>
        <end position="817"/>
    </location>
</feature>
<feature type="region of interest" description="Disordered" evidence="1">
    <location>
        <begin position="579"/>
        <end position="633"/>
    </location>
</feature>
<feature type="compositionally biased region" description="Polar residues" evidence="1">
    <location>
        <begin position="262"/>
        <end position="278"/>
    </location>
</feature>
<feature type="region of interest" description="Disordered" evidence="1">
    <location>
        <begin position="883"/>
        <end position="914"/>
    </location>
</feature>
<evidence type="ECO:0000313" key="3">
    <source>
        <dbReference type="Proteomes" id="UP000245771"/>
    </source>
</evidence>
<feature type="compositionally biased region" description="Low complexity" evidence="1">
    <location>
        <begin position="477"/>
        <end position="498"/>
    </location>
</feature>
<evidence type="ECO:0000256" key="1">
    <source>
        <dbReference type="SAM" id="MobiDB-lite"/>
    </source>
</evidence>
<feature type="region of interest" description="Disordered" evidence="1">
    <location>
        <begin position="422"/>
        <end position="500"/>
    </location>
</feature>
<feature type="compositionally biased region" description="Acidic residues" evidence="1">
    <location>
        <begin position="585"/>
        <end position="594"/>
    </location>
</feature>
<dbReference type="GeneID" id="37022294"/>
<accession>A0A316VFP9</accession>
<feature type="compositionally biased region" description="Basic and acidic residues" evidence="1">
    <location>
        <begin position="884"/>
        <end position="895"/>
    </location>
</feature>
<feature type="region of interest" description="Disordered" evidence="1">
    <location>
        <begin position="1046"/>
        <end position="1089"/>
    </location>
</feature>
<dbReference type="AlphaFoldDB" id="A0A316VFP9"/>
<feature type="region of interest" description="Disordered" evidence="1">
    <location>
        <begin position="345"/>
        <end position="367"/>
    </location>
</feature>
<dbReference type="EMBL" id="KZ819604">
    <property type="protein sequence ID" value="PWN34305.1"/>
    <property type="molecule type" value="Genomic_DNA"/>
</dbReference>
<feature type="region of interest" description="Disordered" evidence="1">
    <location>
        <begin position="192"/>
        <end position="213"/>
    </location>
</feature>
<feature type="compositionally biased region" description="Low complexity" evidence="1">
    <location>
        <begin position="762"/>
        <end position="771"/>
    </location>
</feature>
<feature type="region of interest" description="Disordered" evidence="1">
    <location>
        <begin position="649"/>
        <end position="673"/>
    </location>
</feature>
<organism evidence="2 3">
    <name type="scientific">Meira miltonrushii</name>
    <dbReference type="NCBI Taxonomy" id="1280837"/>
    <lineage>
        <taxon>Eukaryota</taxon>
        <taxon>Fungi</taxon>
        <taxon>Dikarya</taxon>
        <taxon>Basidiomycota</taxon>
        <taxon>Ustilaginomycotina</taxon>
        <taxon>Exobasidiomycetes</taxon>
        <taxon>Exobasidiales</taxon>
        <taxon>Brachybasidiaceae</taxon>
        <taxon>Meira</taxon>
    </lineage>
</organism>
<evidence type="ECO:0000313" key="2">
    <source>
        <dbReference type="EMBL" id="PWN34305.1"/>
    </source>
</evidence>
<feature type="compositionally biased region" description="Low complexity" evidence="1">
    <location>
        <begin position="610"/>
        <end position="628"/>
    </location>
</feature>
<feature type="compositionally biased region" description="Low complexity" evidence="1">
    <location>
        <begin position="460"/>
        <end position="469"/>
    </location>
</feature>
<keyword evidence="3" id="KW-1185">Reference proteome</keyword>
<feature type="compositionally biased region" description="Basic and acidic residues" evidence="1">
    <location>
        <begin position="656"/>
        <end position="673"/>
    </location>
</feature>
<feature type="region of interest" description="Disordered" evidence="1">
    <location>
        <begin position="125"/>
        <end position="160"/>
    </location>
</feature>
<feature type="region of interest" description="Disordered" evidence="1">
    <location>
        <begin position="241"/>
        <end position="318"/>
    </location>
</feature>
<reference evidence="2 3" key="1">
    <citation type="journal article" date="2018" name="Mol. Biol. Evol.">
        <title>Broad Genomic Sampling Reveals a Smut Pathogenic Ancestry of the Fungal Clade Ustilaginomycotina.</title>
        <authorList>
            <person name="Kijpornyongpan T."/>
            <person name="Mondo S.J."/>
            <person name="Barry K."/>
            <person name="Sandor L."/>
            <person name="Lee J."/>
            <person name="Lipzen A."/>
            <person name="Pangilinan J."/>
            <person name="LaButti K."/>
            <person name="Hainaut M."/>
            <person name="Henrissat B."/>
            <person name="Grigoriev I.V."/>
            <person name="Spatafora J.W."/>
            <person name="Aime M.C."/>
        </authorList>
    </citation>
    <scope>NUCLEOTIDE SEQUENCE [LARGE SCALE GENOMIC DNA]</scope>
    <source>
        <strain evidence="2 3">MCA 3882</strain>
    </source>
</reference>
<dbReference type="Proteomes" id="UP000245771">
    <property type="component" value="Unassembled WGS sequence"/>
</dbReference>